<dbReference type="SUPFAM" id="SSF52172">
    <property type="entry name" value="CheY-like"/>
    <property type="match status" value="1"/>
</dbReference>
<comment type="caution">
    <text evidence="3">The sequence shown here is derived from an EMBL/GenBank/DDBJ whole genome shotgun (WGS) entry which is preliminary data.</text>
</comment>
<sequence>MKIKPLIVVEDYDIDYEIIKETIEESGINNPLIRFKNGLEIMNYLKDENFEKPVAILLDLYMPEMDGFEFLKSAKEEKLLKNIKIIVLTAKNTDKTRIESYKLGVNGYLEKPFDVFDFLQIIRSNNYN</sequence>
<dbReference type="InterPro" id="IPR011006">
    <property type="entry name" value="CheY-like_superfamily"/>
</dbReference>
<dbReference type="Gene3D" id="3.40.50.2300">
    <property type="match status" value="1"/>
</dbReference>
<reference evidence="3 4" key="1">
    <citation type="submission" date="2018-05" db="EMBL/GenBank/DDBJ databases">
        <title>Genomic Encyclopedia of Type Strains, Phase IV (KMG-IV): sequencing the most valuable type-strain genomes for metagenomic binning, comparative biology and taxonomic classification.</title>
        <authorList>
            <person name="Goeker M."/>
        </authorList>
    </citation>
    <scope>NUCLEOTIDE SEQUENCE [LARGE SCALE GENOMIC DNA]</scope>
    <source>
        <strain evidence="3 4">DSM 24906</strain>
    </source>
</reference>
<dbReference type="GO" id="GO:0000160">
    <property type="term" value="P:phosphorelay signal transduction system"/>
    <property type="evidence" value="ECO:0007669"/>
    <property type="project" value="InterPro"/>
</dbReference>
<name>A0AA45HJ70_9BACT</name>
<evidence type="ECO:0000313" key="3">
    <source>
        <dbReference type="EMBL" id="PWJ95606.1"/>
    </source>
</evidence>
<dbReference type="PANTHER" id="PTHR44520">
    <property type="entry name" value="RESPONSE REGULATOR RCP1-RELATED"/>
    <property type="match status" value="1"/>
</dbReference>
<gene>
    <name evidence="3" type="ORF">C7380_10420</name>
</gene>
<keyword evidence="4" id="KW-1185">Reference proteome</keyword>
<protein>
    <submittedName>
        <fullName evidence="3">Two-component system response regulator</fullName>
    </submittedName>
</protein>
<dbReference type="SMART" id="SM00448">
    <property type="entry name" value="REC"/>
    <property type="match status" value="1"/>
</dbReference>
<feature type="domain" description="Response regulatory" evidence="2">
    <location>
        <begin position="5"/>
        <end position="126"/>
    </location>
</feature>
<evidence type="ECO:0000259" key="2">
    <source>
        <dbReference type="PROSITE" id="PS50110"/>
    </source>
</evidence>
<organism evidence="3 4">
    <name type="scientific">Oceanotoga teriensis</name>
    <dbReference type="NCBI Taxonomy" id="515440"/>
    <lineage>
        <taxon>Bacteria</taxon>
        <taxon>Thermotogati</taxon>
        <taxon>Thermotogota</taxon>
        <taxon>Thermotogae</taxon>
        <taxon>Petrotogales</taxon>
        <taxon>Petrotogaceae</taxon>
        <taxon>Oceanotoga</taxon>
    </lineage>
</organism>
<dbReference type="PROSITE" id="PS50110">
    <property type="entry name" value="RESPONSE_REGULATORY"/>
    <property type="match status" value="1"/>
</dbReference>
<dbReference type="EMBL" id="QGGI01000004">
    <property type="protein sequence ID" value="PWJ95606.1"/>
    <property type="molecule type" value="Genomic_DNA"/>
</dbReference>
<evidence type="ECO:0000256" key="1">
    <source>
        <dbReference type="PROSITE-ProRule" id="PRU00169"/>
    </source>
</evidence>
<evidence type="ECO:0000313" key="4">
    <source>
        <dbReference type="Proteomes" id="UP000245921"/>
    </source>
</evidence>
<dbReference type="AlphaFoldDB" id="A0AA45HJ70"/>
<dbReference type="Proteomes" id="UP000245921">
    <property type="component" value="Unassembled WGS sequence"/>
</dbReference>
<dbReference type="InterPro" id="IPR001789">
    <property type="entry name" value="Sig_transdc_resp-reg_receiver"/>
</dbReference>
<dbReference type="Pfam" id="PF00072">
    <property type="entry name" value="Response_reg"/>
    <property type="match status" value="1"/>
</dbReference>
<proteinExistence type="predicted"/>
<keyword evidence="1" id="KW-0597">Phosphoprotein</keyword>
<dbReference type="RefSeq" id="WP_109604148.1">
    <property type="nucleotide sequence ID" value="NZ_JAMHJO010000009.1"/>
</dbReference>
<accession>A0AA45HJ70</accession>
<feature type="modified residue" description="4-aspartylphosphate" evidence="1">
    <location>
        <position position="59"/>
    </location>
</feature>
<dbReference type="PANTHER" id="PTHR44520:SF2">
    <property type="entry name" value="RESPONSE REGULATOR RCP1"/>
    <property type="match status" value="1"/>
</dbReference>
<dbReference type="InterPro" id="IPR052893">
    <property type="entry name" value="TCS_response_regulator"/>
</dbReference>